<sequence>MTAHRGVSAVEAVDRVAAAVLAHPAVAGLHGGTFGDITTYLPGRRVAGVRFADADAAVAVGVVLRLGDPLPEVVDQLRGRVVAELGEIPVDVEICGVVAPGEDGAGEGVPGPGGA</sequence>
<evidence type="ECO:0008006" key="3">
    <source>
        <dbReference type="Google" id="ProtNLM"/>
    </source>
</evidence>
<gene>
    <name evidence="1" type="ORF">FHU35_16210</name>
</gene>
<dbReference type="AlphaFoldDB" id="A0A561U0P2"/>
<proteinExistence type="predicted"/>
<reference evidence="1 2" key="1">
    <citation type="submission" date="2019-06" db="EMBL/GenBank/DDBJ databases">
        <title>Sequencing the genomes of 1000 actinobacteria strains.</title>
        <authorList>
            <person name="Klenk H.-P."/>
        </authorList>
    </citation>
    <scope>NUCLEOTIDE SEQUENCE [LARGE SCALE GENOMIC DNA]</scope>
    <source>
        <strain evidence="1 2">DSM 46699</strain>
    </source>
</reference>
<keyword evidence="2" id="KW-1185">Reference proteome</keyword>
<comment type="caution">
    <text evidence="1">The sequence shown here is derived from an EMBL/GenBank/DDBJ whole genome shotgun (WGS) entry which is preliminary data.</text>
</comment>
<evidence type="ECO:0000313" key="2">
    <source>
        <dbReference type="Proteomes" id="UP000316184"/>
    </source>
</evidence>
<protein>
    <recommendedName>
        <fullName evidence="3">Alkaline shock family protein YloU</fullName>
    </recommendedName>
</protein>
<evidence type="ECO:0000313" key="1">
    <source>
        <dbReference type="EMBL" id="TWF92928.1"/>
    </source>
</evidence>
<organism evidence="1 2">
    <name type="scientific">Saccharopolyspora dendranthemae</name>
    <dbReference type="NCBI Taxonomy" id="1181886"/>
    <lineage>
        <taxon>Bacteria</taxon>
        <taxon>Bacillati</taxon>
        <taxon>Actinomycetota</taxon>
        <taxon>Actinomycetes</taxon>
        <taxon>Pseudonocardiales</taxon>
        <taxon>Pseudonocardiaceae</taxon>
        <taxon>Saccharopolyspora</taxon>
    </lineage>
</organism>
<dbReference type="Proteomes" id="UP000316184">
    <property type="component" value="Unassembled WGS sequence"/>
</dbReference>
<accession>A0A561U0P2</accession>
<dbReference type="EMBL" id="VIWX01000006">
    <property type="protein sequence ID" value="TWF92928.1"/>
    <property type="molecule type" value="Genomic_DNA"/>
</dbReference>
<name>A0A561U0P2_9PSEU</name>